<dbReference type="Pfam" id="PF00621">
    <property type="entry name" value="RhoGEF"/>
    <property type="match status" value="1"/>
</dbReference>
<dbReference type="SUPFAM" id="SSF48065">
    <property type="entry name" value="DBL homology domain (DH-domain)"/>
    <property type="match status" value="1"/>
</dbReference>
<feature type="region of interest" description="Disordered" evidence="1">
    <location>
        <begin position="1"/>
        <end position="46"/>
    </location>
</feature>
<dbReference type="SMART" id="SM00325">
    <property type="entry name" value="RhoGEF"/>
    <property type="match status" value="1"/>
</dbReference>
<name>A0A8D1A6N2_PIG</name>
<feature type="domain" description="DH" evidence="2">
    <location>
        <begin position="67"/>
        <end position="256"/>
    </location>
</feature>
<evidence type="ECO:0000313" key="3">
    <source>
        <dbReference type="Ensembl" id="ENSSSCP00035028846.1"/>
    </source>
</evidence>
<evidence type="ECO:0000259" key="2">
    <source>
        <dbReference type="PROSITE" id="PS50010"/>
    </source>
</evidence>
<dbReference type="Proteomes" id="UP000694727">
    <property type="component" value="Unplaced"/>
</dbReference>
<dbReference type="Ensembl" id="ENSSSCT00045065859.1">
    <property type="protein sequence ID" value="ENSSSCP00045046638.1"/>
    <property type="gene ID" value="ENSSSCG00045037485.1"/>
</dbReference>
<dbReference type="PANTHER" id="PTHR45872">
    <property type="entry name" value="RHO GUANINE NUCLEOTIDE EXCHANGE FACTOR 2, ISOFORM D"/>
    <property type="match status" value="1"/>
</dbReference>
<accession>A0A8D1A6N2</accession>
<dbReference type="Ensembl" id="ENSSSCT00025099908.1">
    <property type="protein sequence ID" value="ENSSSCP00025044053.1"/>
    <property type="gene ID" value="ENSSSCG00025070011.1"/>
</dbReference>
<dbReference type="Proteomes" id="UP000694720">
    <property type="component" value="Unplaced"/>
</dbReference>
<gene>
    <name evidence="3" type="primary">ARHGEF1</name>
</gene>
<protein>
    <submittedName>
        <fullName evidence="3">Rho guanine nucleotide exchange factor 1</fullName>
    </submittedName>
</protein>
<dbReference type="CDD" id="cd00160">
    <property type="entry name" value="RhoGEF"/>
    <property type="match status" value="1"/>
</dbReference>
<dbReference type="Gene3D" id="1.20.900.10">
    <property type="entry name" value="Dbl homology (DH) domain"/>
    <property type="match status" value="1"/>
</dbReference>
<dbReference type="PROSITE" id="PS50010">
    <property type="entry name" value="DH_2"/>
    <property type="match status" value="1"/>
</dbReference>
<dbReference type="FunFam" id="1.20.900.10:FF:000006">
    <property type="entry name" value="Rho guanine nucleotide exchange factor (GEF) 11"/>
    <property type="match status" value="1"/>
</dbReference>
<dbReference type="AlphaFoldDB" id="A0A8D1A6N2"/>
<dbReference type="PANTHER" id="PTHR45872:SF4">
    <property type="entry name" value="RHO GUANINE NUCLEOTIDE EXCHANGE FACTOR 1"/>
    <property type="match status" value="1"/>
</dbReference>
<dbReference type="InterPro" id="IPR000219">
    <property type="entry name" value="DH_dom"/>
</dbReference>
<sequence>MGLESKAPPWDTPSRGPNKASLSHSPEPGDEGEPGRSGLELEPEEPPGWRELVPLGTLHSLPKSQVKRQEVISELLVTEAAHVRMLRVLHDLFYQPMAEGGFFLLEELQNIFPSLEELIEVHSLFLDRLMKRRQDSGYLIEEIGDVLLAQFDGPEGSWFQKISSRFCSRQSFALEQLKAKQRKEPRFCAFVQEAESQPRCRRLQLKDMIPTEMQRLTKYPLLLQSIGQNTEEPAEREKVEQAAECCREILHHVNQAVRDMEDLLVSLHEALGPGQWGVGVQGSAGPLRTTMGWLQPLACPCNTHFPTPAAQGLSEAAGFVPPEAEQRPHAERVQGATPTCPPLLSLLLHLP</sequence>
<reference evidence="3" key="1">
    <citation type="submission" date="2025-05" db="UniProtKB">
        <authorList>
            <consortium name="Ensembl"/>
        </authorList>
    </citation>
    <scope>IDENTIFICATION</scope>
</reference>
<evidence type="ECO:0000313" key="4">
    <source>
        <dbReference type="Proteomes" id="UP000694720"/>
    </source>
</evidence>
<dbReference type="InterPro" id="IPR035899">
    <property type="entry name" value="DBL_dom_sf"/>
</dbReference>
<dbReference type="Proteomes" id="UP000694728">
    <property type="component" value="Unplaced"/>
</dbReference>
<dbReference type="Ensembl" id="ENSSSCT00035071040.1">
    <property type="protein sequence ID" value="ENSSSCP00035028846.1"/>
    <property type="gene ID" value="ENSSSCG00035053025.1"/>
</dbReference>
<proteinExistence type="predicted"/>
<evidence type="ECO:0000256" key="1">
    <source>
        <dbReference type="SAM" id="MobiDB-lite"/>
    </source>
</evidence>
<dbReference type="GO" id="GO:0005085">
    <property type="term" value="F:guanyl-nucleotide exchange factor activity"/>
    <property type="evidence" value="ECO:0007669"/>
    <property type="project" value="InterPro"/>
</dbReference>
<organism evidence="3 4">
    <name type="scientific">Sus scrofa</name>
    <name type="common">Pig</name>
    <dbReference type="NCBI Taxonomy" id="9823"/>
    <lineage>
        <taxon>Eukaryota</taxon>
        <taxon>Metazoa</taxon>
        <taxon>Chordata</taxon>
        <taxon>Craniata</taxon>
        <taxon>Vertebrata</taxon>
        <taxon>Euteleostomi</taxon>
        <taxon>Mammalia</taxon>
        <taxon>Eutheria</taxon>
        <taxon>Laurasiatheria</taxon>
        <taxon>Artiodactyla</taxon>
        <taxon>Suina</taxon>
        <taxon>Suidae</taxon>
        <taxon>Sus</taxon>
    </lineage>
</organism>